<evidence type="ECO:0008006" key="3">
    <source>
        <dbReference type="Google" id="ProtNLM"/>
    </source>
</evidence>
<comment type="caution">
    <text evidence="1">The sequence shown here is derived from an EMBL/GenBank/DDBJ whole genome shotgun (WGS) entry which is preliminary data.</text>
</comment>
<dbReference type="InterPro" id="IPR037069">
    <property type="entry name" value="AcylCoA_DH/ox_N_sf"/>
</dbReference>
<protein>
    <recommendedName>
        <fullName evidence="3">Acyl-CoA dehydrogenase</fullName>
    </recommendedName>
</protein>
<evidence type="ECO:0000313" key="2">
    <source>
        <dbReference type="Proteomes" id="UP001652503"/>
    </source>
</evidence>
<dbReference type="RefSeq" id="WP_263722401.1">
    <property type="nucleotide sequence ID" value="NZ_JAOWLA010000013.1"/>
</dbReference>
<accession>A0ABT2Z4C5</accession>
<dbReference type="Proteomes" id="UP001652503">
    <property type="component" value="Unassembled WGS sequence"/>
</dbReference>
<gene>
    <name evidence="1" type="ORF">OE647_14165</name>
</gene>
<name>A0ABT2Z4C5_9RHOB</name>
<sequence length="70" mass="7640">MSDDRFRDWPFFADRHRDLAARLEAWCGAQLPVDHDDSDAASRGLVAALGRASGCARPEPAQGSGWISAR</sequence>
<dbReference type="EMBL" id="JAOWLA010000013">
    <property type="protein sequence ID" value="MCV2865870.1"/>
    <property type="molecule type" value="Genomic_DNA"/>
</dbReference>
<keyword evidence="2" id="KW-1185">Reference proteome</keyword>
<proteinExistence type="predicted"/>
<organism evidence="1 2">
    <name type="scientific">Albidovulum sediminicola</name>
    <dbReference type="NCBI Taxonomy" id="2984331"/>
    <lineage>
        <taxon>Bacteria</taxon>
        <taxon>Pseudomonadati</taxon>
        <taxon>Pseudomonadota</taxon>
        <taxon>Alphaproteobacteria</taxon>
        <taxon>Rhodobacterales</taxon>
        <taxon>Paracoccaceae</taxon>
        <taxon>Albidovulum</taxon>
    </lineage>
</organism>
<evidence type="ECO:0000313" key="1">
    <source>
        <dbReference type="EMBL" id="MCV2865870.1"/>
    </source>
</evidence>
<reference evidence="1 2" key="1">
    <citation type="submission" date="2022-10" db="EMBL/GenBank/DDBJ databases">
        <title>Defluviimonas sp. nov., isolated from ocean surface water.</title>
        <authorList>
            <person name="He W."/>
            <person name="Wang L."/>
            <person name="Zhang D.-F."/>
        </authorList>
    </citation>
    <scope>NUCLEOTIDE SEQUENCE [LARGE SCALE GENOMIC DNA]</scope>
    <source>
        <strain evidence="1 2">WL0075</strain>
    </source>
</reference>
<dbReference type="Gene3D" id="1.10.540.10">
    <property type="entry name" value="Acyl-CoA dehydrogenase/oxidase, N-terminal domain"/>
    <property type="match status" value="1"/>
</dbReference>